<evidence type="ECO:0000256" key="3">
    <source>
        <dbReference type="ARBA" id="ARBA00011738"/>
    </source>
</evidence>
<dbReference type="CDD" id="cd06454">
    <property type="entry name" value="KBL_like"/>
    <property type="match status" value="1"/>
</dbReference>
<dbReference type="Gene3D" id="3.40.640.10">
    <property type="entry name" value="Type I PLP-dependent aspartate aminotransferase-like (Major domain)"/>
    <property type="match status" value="1"/>
</dbReference>
<comment type="similarity">
    <text evidence="9">Belongs to the class-II pyridoxal-phosphate-dependent aminotransferase family. BioF subfamily.</text>
</comment>
<comment type="cofactor">
    <cofactor evidence="1 8 9">
        <name>pyridoxal 5'-phosphate</name>
        <dbReference type="ChEBI" id="CHEBI:597326"/>
    </cofactor>
</comment>
<dbReference type="InterPro" id="IPR004839">
    <property type="entry name" value="Aminotransferase_I/II_large"/>
</dbReference>
<dbReference type="AlphaFoldDB" id="A0A2H0LV98"/>
<dbReference type="InterPro" id="IPR015424">
    <property type="entry name" value="PyrdxlP-dep_Trfase"/>
</dbReference>
<evidence type="ECO:0000256" key="9">
    <source>
        <dbReference type="RuleBase" id="RU003693"/>
    </source>
</evidence>
<comment type="caution">
    <text evidence="11">The sequence shown here is derived from an EMBL/GenBank/DDBJ whole genome shotgun (WGS) entry which is preliminary data.</text>
</comment>
<dbReference type="EMBL" id="PCWA01000109">
    <property type="protein sequence ID" value="PIQ88340.1"/>
    <property type="molecule type" value="Genomic_DNA"/>
</dbReference>
<dbReference type="EC" id="2.3.1.47" evidence="9"/>
<dbReference type="SUPFAM" id="SSF53383">
    <property type="entry name" value="PLP-dependent transferases"/>
    <property type="match status" value="1"/>
</dbReference>
<dbReference type="InterPro" id="IPR015421">
    <property type="entry name" value="PyrdxlP-dep_Trfase_major"/>
</dbReference>
<dbReference type="GO" id="GO:0008710">
    <property type="term" value="F:8-amino-7-oxononanoate synthase activity"/>
    <property type="evidence" value="ECO:0007669"/>
    <property type="project" value="UniProtKB-UniRule"/>
</dbReference>
<comment type="function">
    <text evidence="9">Catalyzes the decarboxylative condensation of pimeloyl-[acyl-carrier protein] and L-alanine to produce 8-amino-7-oxononanoate (AON), [acyl-carrier protein], and carbon dioxide.</text>
</comment>
<evidence type="ECO:0000259" key="10">
    <source>
        <dbReference type="Pfam" id="PF00155"/>
    </source>
</evidence>
<reference evidence="11 12" key="1">
    <citation type="submission" date="2017-09" db="EMBL/GenBank/DDBJ databases">
        <title>Depth-based differentiation of microbial function through sediment-hosted aquifers and enrichment of novel symbionts in the deep terrestrial subsurface.</title>
        <authorList>
            <person name="Probst A.J."/>
            <person name="Ladd B."/>
            <person name="Jarett J.K."/>
            <person name="Geller-Mcgrath D.E."/>
            <person name="Sieber C.M."/>
            <person name="Emerson J.B."/>
            <person name="Anantharaman K."/>
            <person name="Thomas B.C."/>
            <person name="Malmstrom R."/>
            <person name="Stieglmeier M."/>
            <person name="Klingl A."/>
            <person name="Woyke T."/>
            <person name="Ryan C.M."/>
            <person name="Banfield J.F."/>
        </authorList>
    </citation>
    <scope>NUCLEOTIDE SEQUENCE [LARGE SCALE GENOMIC DNA]</scope>
    <source>
        <strain evidence="11">CG11_big_fil_rev_8_21_14_0_20_42_13</strain>
    </source>
</reference>
<dbReference type="Proteomes" id="UP000229641">
    <property type="component" value="Unassembled WGS sequence"/>
</dbReference>
<feature type="modified residue" description="N6-(pyridoxal phosphate)lysine" evidence="8">
    <location>
        <position position="236"/>
    </location>
</feature>
<evidence type="ECO:0000313" key="12">
    <source>
        <dbReference type="Proteomes" id="UP000229641"/>
    </source>
</evidence>
<dbReference type="PANTHER" id="PTHR13693">
    <property type="entry name" value="CLASS II AMINOTRANSFERASE/8-AMINO-7-OXONONANOATE SYNTHASE"/>
    <property type="match status" value="1"/>
</dbReference>
<evidence type="ECO:0000256" key="5">
    <source>
        <dbReference type="ARBA" id="ARBA00022756"/>
    </source>
</evidence>
<evidence type="ECO:0000256" key="7">
    <source>
        <dbReference type="ARBA" id="ARBA00047715"/>
    </source>
</evidence>
<name>A0A2H0LV98_9BACT</name>
<dbReference type="GO" id="GO:0009102">
    <property type="term" value="P:biotin biosynthetic process"/>
    <property type="evidence" value="ECO:0007669"/>
    <property type="project" value="UniProtKB-UniRule"/>
</dbReference>
<keyword evidence="6 8" id="KW-0663">Pyridoxal phosphate</keyword>
<dbReference type="Pfam" id="PF00155">
    <property type="entry name" value="Aminotran_1_2"/>
    <property type="match status" value="1"/>
</dbReference>
<evidence type="ECO:0000256" key="4">
    <source>
        <dbReference type="ARBA" id="ARBA00022679"/>
    </source>
</evidence>
<dbReference type="Gene3D" id="3.90.1150.10">
    <property type="entry name" value="Aspartate Aminotransferase, domain 1"/>
    <property type="match status" value="1"/>
</dbReference>
<feature type="domain" description="Aminotransferase class I/classII large" evidence="10">
    <location>
        <begin position="39"/>
        <end position="378"/>
    </location>
</feature>
<dbReference type="InterPro" id="IPR004723">
    <property type="entry name" value="AONS_Archaea/Proteobacteria"/>
</dbReference>
<dbReference type="InterPro" id="IPR001917">
    <property type="entry name" value="Aminotrans_II_pyridoxalP_BS"/>
</dbReference>
<gene>
    <name evidence="11" type="primary">bioF</name>
    <name evidence="11" type="ORF">COV72_08515</name>
</gene>
<comment type="pathway">
    <text evidence="2 9">Cofactor biosynthesis; biotin biosynthesis.</text>
</comment>
<evidence type="ECO:0000256" key="8">
    <source>
        <dbReference type="PIRSR" id="PIRSR604723-51"/>
    </source>
</evidence>
<comment type="subunit">
    <text evidence="3 9">Homodimer.</text>
</comment>
<proteinExistence type="inferred from homology"/>
<dbReference type="GO" id="GO:0030170">
    <property type="term" value="F:pyridoxal phosphate binding"/>
    <property type="evidence" value="ECO:0007669"/>
    <property type="project" value="InterPro"/>
</dbReference>
<dbReference type="NCBIfam" id="TIGR00858">
    <property type="entry name" value="bioF"/>
    <property type="match status" value="1"/>
</dbReference>
<comment type="catalytic activity">
    <reaction evidence="7 9">
        <text>6-carboxyhexanoyl-[ACP] + L-alanine + H(+) = (8S)-8-amino-7-oxononanoate + holo-[ACP] + CO2</text>
        <dbReference type="Rhea" id="RHEA:42288"/>
        <dbReference type="Rhea" id="RHEA-COMP:9685"/>
        <dbReference type="Rhea" id="RHEA-COMP:9955"/>
        <dbReference type="ChEBI" id="CHEBI:15378"/>
        <dbReference type="ChEBI" id="CHEBI:16526"/>
        <dbReference type="ChEBI" id="CHEBI:57972"/>
        <dbReference type="ChEBI" id="CHEBI:64479"/>
        <dbReference type="ChEBI" id="CHEBI:78846"/>
        <dbReference type="ChEBI" id="CHEBI:149468"/>
        <dbReference type="EC" id="2.3.1.47"/>
    </reaction>
</comment>
<sequence length="391" mass="43363">MDFLQDELIKLKHDSLLRELKLVQGPQEAKITIDGRFFINLSSNNYLGLCNDARLKNHAIEAINKYGLGVGASRLVCGSMMLHNELEKRIASFKGFESALVFNSGYSANLSLIPALAGRDDVVFSDRLNHASIIDAVILSRAKLWRYPHVDMQALESFLKRAKRFRRRIIATDSVFSMDGDLAPLDKIVDLAERYDAYVFIDEAHATGVIGKSGRGAIEHFVIDSRRLIEMGTLSKALGSFGAYICGSSSLIDYLVNKARGFIYTTALPVSLCAASLAALDIVENDAYSLNQLRDNIVFFRQSLRSRGVKISDDLTPIIPLLVGDAKKALEFSERLFEQGIFVQAIRPPTVPEGTSRLRITLTAAHTKRDLKFCLDKILTTAKKFGIITSV</sequence>
<evidence type="ECO:0000256" key="6">
    <source>
        <dbReference type="ARBA" id="ARBA00022898"/>
    </source>
</evidence>
<dbReference type="InterPro" id="IPR015422">
    <property type="entry name" value="PyrdxlP-dep_Trfase_small"/>
</dbReference>
<keyword evidence="4 9" id="KW-0808">Transferase</keyword>
<evidence type="ECO:0000313" key="11">
    <source>
        <dbReference type="EMBL" id="PIQ88340.1"/>
    </source>
</evidence>
<evidence type="ECO:0000256" key="2">
    <source>
        <dbReference type="ARBA" id="ARBA00004746"/>
    </source>
</evidence>
<protein>
    <recommendedName>
        <fullName evidence="9">8-amino-7-ketopelargonate synthase</fullName>
        <ecNumber evidence="9">2.3.1.47</ecNumber>
    </recommendedName>
</protein>
<dbReference type="UniPathway" id="UPA00078"/>
<keyword evidence="5" id="KW-0093">Biotin biosynthesis</keyword>
<accession>A0A2H0LV98</accession>
<dbReference type="InterPro" id="IPR050087">
    <property type="entry name" value="AON_synthase_class-II"/>
</dbReference>
<evidence type="ECO:0000256" key="1">
    <source>
        <dbReference type="ARBA" id="ARBA00001933"/>
    </source>
</evidence>
<organism evidence="11 12">
    <name type="scientific">Candidatus Ghiorseimicrobium undicola</name>
    <dbReference type="NCBI Taxonomy" id="1974746"/>
    <lineage>
        <taxon>Bacteria</taxon>
        <taxon>Pseudomonadati</taxon>
        <taxon>Candidatus Omnitrophota</taxon>
        <taxon>Candidatus Ghiorseimicrobium</taxon>
    </lineage>
</organism>
<dbReference type="PROSITE" id="PS00599">
    <property type="entry name" value="AA_TRANSFER_CLASS_2"/>
    <property type="match status" value="1"/>
</dbReference>